<organism evidence="10 11">
    <name type="scientific">Oidiodendron maius (strain Zn)</name>
    <dbReference type="NCBI Taxonomy" id="913774"/>
    <lineage>
        <taxon>Eukaryota</taxon>
        <taxon>Fungi</taxon>
        <taxon>Dikarya</taxon>
        <taxon>Ascomycota</taxon>
        <taxon>Pezizomycotina</taxon>
        <taxon>Leotiomycetes</taxon>
        <taxon>Leotiomycetes incertae sedis</taxon>
        <taxon>Myxotrichaceae</taxon>
        <taxon>Oidiodendron</taxon>
    </lineage>
</organism>
<keyword evidence="11" id="KW-1185">Reference proteome</keyword>
<dbReference type="AlphaFoldDB" id="A0A0C3DBI2"/>
<protein>
    <recommendedName>
        <fullName evidence="9">DUF676 domain-containing protein</fullName>
    </recommendedName>
</protein>
<comment type="subcellular location">
    <subcellularLocation>
        <location evidence="2">Endoplasmic reticulum</location>
    </subcellularLocation>
    <subcellularLocation>
        <location evidence="3">Membrane</location>
    </subcellularLocation>
    <subcellularLocation>
        <location evidence="1">Mitochondrion</location>
    </subcellularLocation>
</comment>
<keyword evidence="7" id="KW-0472">Membrane</keyword>
<feature type="signal peptide" evidence="8">
    <location>
        <begin position="1"/>
        <end position="18"/>
    </location>
</feature>
<dbReference type="HOGENOM" id="CLU_000288_182_0_1"/>
<dbReference type="GO" id="GO:0016020">
    <property type="term" value="C:membrane"/>
    <property type="evidence" value="ECO:0007669"/>
    <property type="project" value="UniProtKB-SubCell"/>
</dbReference>
<evidence type="ECO:0000313" key="10">
    <source>
        <dbReference type="EMBL" id="KIM99287.1"/>
    </source>
</evidence>
<name>A0A0C3DBI2_OIDMZ</name>
<dbReference type="InterPro" id="IPR052374">
    <property type="entry name" value="SERAC1"/>
</dbReference>
<dbReference type="EMBL" id="KN832879">
    <property type="protein sequence ID" value="KIM99287.1"/>
    <property type="molecule type" value="Genomic_DNA"/>
</dbReference>
<dbReference type="Pfam" id="PF05057">
    <property type="entry name" value="DUF676"/>
    <property type="match status" value="1"/>
</dbReference>
<proteinExistence type="inferred from homology"/>
<evidence type="ECO:0000259" key="9">
    <source>
        <dbReference type="Pfam" id="PF05057"/>
    </source>
</evidence>
<dbReference type="Gene3D" id="3.40.50.1820">
    <property type="entry name" value="alpha/beta hydrolase"/>
    <property type="match status" value="1"/>
</dbReference>
<dbReference type="GO" id="GO:0005739">
    <property type="term" value="C:mitochondrion"/>
    <property type="evidence" value="ECO:0007669"/>
    <property type="project" value="UniProtKB-SubCell"/>
</dbReference>
<evidence type="ECO:0000256" key="6">
    <source>
        <dbReference type="ARBA" id="ARBA00023128"/>
    </source>
</evidence>
<keyword evidence="8" id="KW-0732">Signal</keyword>
<reference evidence="11" key="2">
    <citation type="submission" date="2015-01" db="EMBL/GenBank/DDBJ databases">
        <title>Evolutionary Origins and Diversification of the Mycorrhizal Mutualists.</title>
        <authorList>
            <consortium name="DOE Joint Genome Institute"/>
            <consortium name="Mycorrhizal Genomics Consortium"/>
            <person name="Kohler A."/>
            <person name="Kuo A."/>
            <person name="Nagy L.G."/>
            <person name="Floudas D."/>
            <person name="Copeland A."/>
            <person name="Barry K.W."/>
            <person name="Cichocki N."/>
            <person name="Veneault-Fourrey C."/>
            <person name="LaButti K."/>
            <person name="Lindquist E.A."/>
            <person name="Lipzen A."/>
            <person name="Lundell T."/>
            <person name="Morin E."/>
            <person name="Murat C."/>
            <person name="Riley R."/>
            <person name="Ohm R."/>
            <person name="Sun H."/>
            <person name="Tunlid A."/>
            <person name="Henrissat B."/>
            <person name="Grigoriev I.V."/>
            <person name="Hibbett D.S."/>
            <person name="Martin F."/>
        </authorList>
    </citation>
    <scope>NUCLEOTIDE SEQUENCE [LARGE SCALE GENOMIC DNA]</scope>
    <source>
        <strain evidence="11">Zn</strain>
    </source>
</reference>
<keyword evidence="5" id="KW-0256">Endoplasmic reticulum</keyword>
<dbReference type="PANTHER" id="PTHR48182">
    <property type="entry name" value="PROTEIN SERAC1"/>
    <property type="match status" value="1"/>
</dbReference>
<evidence type="ECO:0000256" key="2">
    <source>
        <dbReference type="ARBA" id="ARBA00004240"/>
    </source>
</evidence>
<evidence type="ECO:0000256" key="1">
    <source>
        <dbReference type="ARBA" id="ARBA00004173"/>
    </source>
</evidence>
<reference evidence="10 11" key="1">
    <citation type="submission" date="2014-04" db="EMBL/GenBank/DDBJ databases">
        <authorList>
            <consortium name="DOE Joint Genome Institute"/>
            <person name="Kuo A."/>
            <person name="Martino E."/>
            <person name="Perotto S."/>
            <person name="Kohler A."/>
            <person name="Nagy L.G."/>
            <person name="Floudas D."/>
            <person name="Copeland A."/>
            <person name="Barry K.W."/>
            <person name="Cichocki N."/>
            <person name="Veneault-Fourrey C."/>
            <person name="LaButti K."/>
            <person name="Lindquist E.A."/>
            <person name="Lipzen A."/>
            <person name="Lundell T."/>
            <person name="Morin E."/>
            <person name="Murat C."/>
            <person name="Sun H."/>
            <person name="Tunlid A."/>
            <person name="Henrissat B."/>
            <person name="Grigoriev I.V."/>
            <person name="Hibbett D.S."/>
            <person name="Martin F."/>
            <person name="Nordberg H.P."/>
            <person name="Cantor M.N."/>
            <person name="Hua S.X."/>
        </authorList>
    </citation>
    <scope>NUCLEOTIDE SEQUENCE [LARGE SCALE GENOMIC DNA]</scope>
    <source>
        <strain evidence="10 11">Zn</strain>
    </source>
</reference>
<keyword evidence="6" id="KW-0496">Mitochondrion</keyword>
<feature type="chain" id="PRO_5002173606" description="DUF676 domain-containing protein" evidence="8">
    <location>
        <begin position="19"/>
        <end position="292"/>
    </location>
</feature>
<evidence type="ECO:0000313" key="11">
    <source>
        <dbReference type="Proteomes" id="UP000054321"/>
    </source>
</evidence>
<dbReference type="Proteomes" id="UP000054321">
    <property type="component" value="Unassembled WGS sequence"/>
</dbReference>
<evidence type="ECO:0000256" key="8">
    <source>
        <dbReference type="SAM" id="SignalP"/>
    </source>
</evidence>
<dbReference type="PANTHER" id="PTHR48182:SF2">
    <property type="entry name" value="PROTEIN SERAC1"/>
    <property type="match status" value="1"/>
</dbReference>
<dbReference type="InParanoid" id="A0A0C3DBI2"/>
<evidence type="ECO:0000256" key="5">
    <source>
        <dbReference type="ARBA" id="ARBA00022824"/>
    </source>
</evidence>
<evidence type="ECO:0000256" key="3">
    <source>
        <dbReference type="ARBA" id="ARBA00004370"/>
    </source>
</evidence>
<dbReference type="InterPro" id="IPR007751">
    <property type="entry name" value="DUF676_lipase-like"/>
</dbReference>
<comment type="similarity">
    <text evidence="4">Belongs to the putative lipase ROG1 family.</text>
</comment>
<dbReference type="SUPFAM" id="SSF53474">
    <property type="entry name" value="alpha/beta-Hydrolases"/>
    <property type="match status" value="1"/>
</dbReference>
<sequence>MANIVLSLSIVFVHGLMGNRDTTWTHANKFFWPYGLAEDIPIARIMTFGYDADIIRLWGLAGSNKIRGHGKDLAFGVSDRRRTCRTRPIIFIAHSLGGLVCEQALLICGEGQNNLDVFESTLGIIFMGTPHAGADLARWGYTLATLLSRVRRTNSAILAELQKESDVLTTIQQQFQQLLLKTGVNIKIFCFFESKPVIGVGLIVSEQSAALSQYPNQSIAANHMEMTKFSGRNDDGYQRVLSRVLDYLEVMEAQAKRREPNGNCEQSSAATTVIASQPGIDQNAEGILSTGI</sequence>
<dbReference type="OrthoDB" id="427518at2759"/>
<accession>A0A0C3DBI2</accession>
<dbReference type="GO" id="GO:0005783">
    <property type="term" value="C:endoplasmic reticulum"/>
    <property type="evidence" value="ECO:0007669"/>
    <property type="project" value="UniProtKB-SubCell"/>
</dbReference>
<gene>
    <name evidence="10" type="ORF">OIDMADRAFT_127248</name>
</gene>
<evidence type="ECO:0000256" key="4">
    <source>
        <dbReference type="ARBA" id="ARBA00007920"/>
    </source>
</evidence>
<feature type="domain" description="DUF676" evidence="9">
    <location>
        <begin position="10"/>
        <end position="135"/>
    </location>
</feature>
<evidence type="ECO:0000256" key="7">
    <source>
        <dbReference type="ARBA" id="ARBA00023136"/>
    </source>
</evidence>
<dbReference type="InterPro" id="IPR029058">
    <property type="entry name" value="AB_hydrolase_fold"/>
</dbReference>